<dbReference type="GO" id="GO:0003676">
    <property type="term" value="F:nucleic acid binding"/>
    <property type="evidence" value="ECO:0007669"/>
    <property type="project" value="InterPro"/>
</dbReference>
<dbReference type="PANTHER" id="PTHR47074">
    <property type="entry name" value="BNAC02G40300D PROTEIN"/>
    <property type="match status" value="1"/>
</dbReference>
<name>A0A3P6CFH6_BRAOL</name>
<accession>A0A3P6CFH6</accession>
<sequence length="285" mass="32341">QKESLADLNQSRKPSIRDIQLFNIALFAKKAWRILTNPECLLARVLVGKYCQNKTKAIGDGSTTVWSDRWILTDSLGTPLRPTKKVDQDIMVSGLLCRGTNEWNAARVKSLFPLIAEKILSIRPSIFEAIDIYVWPLNTNGTTRTLYPKDQNFCMETVSRCPPPWSKSGKRGFGANVRCPRCGERETAEYLILHFHRHQGSSFFEHTRSPLIGEALAVRSAFSHALDLGINRVCVYSDCQLLVRAISSKSPPVELYGIVRDIDIFSLQFDVFSLSFIYRMILLIR</sequence>
<dbReference type="PANTHER" id="PTHR47074:SF49">
    <property type="entry name" value="POLYNUCLEOTIDYL TRANSFERASE, RIBONUCLEASE H-LIKE SUPERFAMILY PROTEIN"/>
    <property type="match status" value="1"/>
</dbReference>
<dbReference type="GO" id="GO:0004523">
    <property type="term" value="F:RNA-DNA hybrid ribonuclease activity"/>
    <property type="evidence" value="ECO:0007669"/>
    <property type="project" value="InterPro"/>
</dbReference>
<gene>
    <name evidence="2" type="ORF">BOLC4T26795H</name>
</gene>
<dbReference type="InterPro" id="IPR012337">
    <property type="entry name" value="RNaseH-like_sf"/>
</dbReference>
<feature type="non-terminal residue" evidence="2">
    <location>
        <position position="1"/>
    </location>
</feature>
<dbReference type="AlphaFoldDB" id="A0A3P6CFH6"/>
<dbReference type="InterPro" id="IPR052929">
    <property type="entry name" value="RNase_H-like_EbsB-rel"/>
</dbReference>
<dbReference type="EMBL" id="LR031873">
    <property type="protein sequence ID" value="VDD12728.1"/>
    <property type="molecule type" value="Genomic_DNA"/>
</dbReference>
<reference evidence="2" key="1">
    <citation type="submission" date="2018-11" db="EMBL/GenBank/DDBJ databases">
        <authorList>
            <consortium name="Genoscope - CEA"/>
            <person name="William W."/>
        </authorList>
    </citation>
    <scope>NUCLEOTIDE SEQUENCE</scope>
</reference>
<evidence type="ECO:0000259" key="1">
    <source>
        <dbReference type="Pfam" id="PF13456"/>
    </source>
</evidence>
<dbReference type="Pfam" id="PF13456">
    <property type="entry name" value="RVT_3"/>
    <property type="match status" value="1"/>
</dbReference>
<dbReference type="InterPro" id="IPR044730">
    <property type="entry name" value="RNase_H-like_dom_plant"/>
</dbReference>
<feature type="domain" description="RNase H type-1" evidence="1">
    <location>
        <begin position="201"/>
        <end position="279"/>
    </location>
</feature>
<proteinExistence type="predicted"/>
<dbReference type="SUPFAM" id="SSF53098">
    <property type="entry name" value="Ribonuclease H-like"/>
    <property type="match status" value="1"/>
</dbReference>
<dbReference type="CDD" id="cd06222">
    <property type="entry name" value="RNase_H_like"/>
    <property type="match status" value="1"/>
</dbReference>
<dbReference type="InterPro" id="IPR002156">
    <property type="entry name" value="RNaseH_domain"/>
</dbReference>
<protein>
    <recommendedName>
        <fullName evidence="1">RNase H type-1 domain-containing protein</fullName>
    </recommendedName>
</protein>
<evidence type="ECO:0000313" key="2">
    <source>
        <dbReference type="EMBL" id="VDD12728.1"/>
    </source>
</evidence>
<organism evidence="2">
    <name type="scientific">Brassica oleracea</name>
    <name type="common">Wild cabbage</name>
    <dbReference type="NCBI Taxonomy" id="3712"/>
    <lineage>
        <taxon>Eukaryota</taxon>
        <taxon>Viridiplantae</taxon>
        <taxon>Streptophyta</taxon>
        <taxon>Embryophyta</taxon>
        <taxon>Tracheophyta</taxon>
        <taxon>Spermatophyta</taxon>
        <taxon>Magnoliopsida</taxon>
        <taxon>eudicotyledons</taxon>
        <taxon>Gunneridae</taxon>
        <taxon>Pentapetalae</taxon>
        <taxon>rosids</taxon>
        <taxon>malvids</taxon>
        <taxon>Brassicales</taxon>
        <taxon>Brassicaceae</taxon>
        <taxon>Brassiceae</taxon>
        <taxon>Brassica</taxon>
    </lineage>
</organism>